<dbReference type="InterPro" id="IPR002142">
    <property type="entry name" value="Peptidase_S49"/>
</dbReference>
<keyword evidence="2" id="KW-0645">Protease</keyword>
<comment type="caution">
    <text evidence="6">The sequence shown here is derived from an EMBL/GenBank/DDBJ whole genome shotgun (WGS) entry which is preliminary data.</text>
</comment>
<evidence type="ECO:0000256" key="1">
    <source>
        <dbReference type="ARBA" id="ARBA00008683"/>
    </source>
</evidence>
<accession>A0AAV0QID1</accession>
<keyword evidence="7" id="KW-1185">Reference proteome</keyword>
<evidence type="ECO:0000256" key="4">
    <source>
        <dbReference type="ARBA" id="ARBA00022825"/>
    </source>
</evidence>
<dbReference type="SUPFAM" id="SSF52096">
    <property type="entry name" value="ClpP/crotonase"/>
    <property type="match status" value="1"/>
</dbReference>
<keyword evidence="3" id="KW-0378">Hydrolase</keyword>
<dbReference type="NCBIfam" id="TIGR00706">
    <property type="entry name" value="SppA_dom"/>
    <property type="match status" value="1"/>
</dbReference>
<dbReference type="GO" id="GO:0008236">
    <property type="term" value="F:serine-type peptidase activity"/>
    <property type="evidence" value="ECO:0007669"/>
    <property type="project" value="UniProtKB-KW"/>
</dbReference>
<dbReference type="GO" id="GO:0006508">
    <property type="term" value="P:proteolysis"/>
    <property type="evidence" value="ECO:0007669"/>
    <property type="project" value="UniProtKB-KW"/>
</dbReference>
<dbReference type="InterPro" id="IPR004635">
    <property type="entry name" value="Pept_S49_SppA"/>
</dbReference>
<gene>
    <name evidence="6" type="ORF">LITE_LOCUS43036</name>
</gene>
<evidence type="ECO:0000259" key="5">
    <source>
        <dbReference type="Pfam" id="PF01343"/>
    </source>
</evidence>
<dbReference type="Proteomes" id="UP001154282">
    <property type="component" value="Unassembled WGS sequence"/>
</dbReference>
<dbReference type="EMBL" id="CAMGYJ010000009">
    <property type="protein sequence ID" value="CAI0544038.1"/>
    <property type="molecule type" value="Genomic_DNA"/>
</dbReference>
<dbReference type="InterPro" id="IPR029045">
    <property type="entry name" value="ClpP/crotonase-like_dom_sf"/>
</dbReference>
<dbReference type="Pfam" id="PF01343">
    <property type="entry name" value="Peptidase_S49"/>
    <property type="match status" value="1"/>
</dbReference>
<dbReference type="InterPro" id="IPR047272">
    <property type="entry name" value="S49_SppA_C"/>
</dbReference>
<organism evidence="6 7">
    <name type="scientific">Linum tenue</name>
    <dbReference type="NCBI Taxonomy" id="586396"/>
    <lineage>
        <taxon>Eukaryota</taxon>
        <taxon>Viridiplantae</taxon>
        <taxon>Streptophyta</taxon>
        <taxon>Embryophyta</taxon>
        <taxon>Tracheophyta</taxon>
        <taxon>Spermatophyta</taxon>
        <taxon>Magnoliopsida</taxon>
        <taxon>eudicotyledons</taxon>
        <taxon>Gunneridae</taxon>
        <taxon>Pentapetalae</taxon>
        <taxon>rosids</taxon>
        <taxon>fabids</taxon>
        <taxon>Malpighiales</taxon>
        <taxon>Linaceae</taxon>
        <taxon>Linum</taxon>
    </lineage>
</organism>
<evidence type="ECO:0000313" key="6">
    <source>
        <dbReference type="EMBL" id="CAI0544038.1"/>
    </source>
</evidence>
<dbReference type="AlphaFoldDB" id="A0AAV0QID1"/>
<evidence type="ECO:0000313" key="7">
    <source>
        <dbReference type="Proteomes" id="UP001154282"/>
    </source>
</evidence>
<protein>
    <recommendedName>
        <fullName evidence="5">Peptidase S49 domain-containing protein</fullName>
    </recommendedName>
</protein>
<evidence type="ECO:0000256" key="2">
    <source>
        <dbReference type="ARBA" id="ARBA00022670"/>
    </source>
</evidence>
<evidence type="ECO:0000256" key="3">
    <source>
        <dbReference type="ARBA" id="ARBA00022801"/>
    </source>
</evidence>
<dbReference type="CDD" id="cd07023">
    <property type="entry name" value="S49_Sppa_N_C"/>
    <property type="match status" value="1"/>
</dbReference>
<proteinExistence type="inferred from homology"/>
<keyword evidence="4" id="KW-0720">Serine protease</keyword>
<feature type="domain" description="Peptidase S49" evidence="5">
    <location>
        <begin position="376"/>
        <end position="527"/>
    </location>
</feature>
<dbReference type="Gene3D" id="3.90.226.10">
    <property type="entry name" value="2-enoyl-CoA Hydratase, Chain A, domain 1"/>
    <property type="match status" value="3"/>
</dbReference>
<dbReference type="PANTHER" id="PTHR33209:SF1">
    <property type="entry name" value="PEPTIDASE S49 DOMAIN-CONTAINING PROTEIN"/>
    <property type="match status" value="1"/>
</dbReference>
<comment type="similarity">
    <text evidence="1">Belongs to the peptidase S49 family.</text>
</comment>
<sequence>MAELQMIKLHTNNYSTTPMIPCRRRRTSTVSLLRQPRFPQDSSSQYRVGFPRSSVKYDGAVSRRGRSVGGLTVRAFDSAPSSTTETEVVVVEQPVEENGTVARFRKVAAAEEYTTADVAAFELRKDGGFWDNVLLQLRLMIAPPWQRVQNGSVLSIHLAGETQISDVKGKFFSPAFTLPQICENFAKAANDPRIAGIYLRISSLGCGWGKVDEIRRHIVDFRKTGKRRDEVEKFVNEGVYDMDRLKEAGLLTDVLYEDEVHTLRIQVMSRLKAKVGLQKDQVLPMVDYRKYSGVMNWTLGLNGGKDEIAVIRACGCIAVTSSFANFPGDGVTAARVIEQIRIVRESKKYKGLVLRIDSAGGDCLGSDQVWRELRLLATEKPVVASLSDIAASGGYYIAMAANAIVTEKLTLAVSIGVLQGKMSFAELQKRIGYSNHVVSKGKYAEYHTAGHRALRPEEKQLLEDITKHWYKIFREKAAISRSMSIEEMEKVAQGRIYHGSHAVEVGLVDAVGGMARAIAIAKHKANIPQDRPVRVVELTKPNSGLTEWITALGTVMAGLGGTAGAVSESPKFGHHGVEARVDMSMLNGLDGGGRVSEFNPIFTIMKSFLKLGLGSI</sequence>
<reference evidence="6" key="1">
    <citation type="submission" date="2022-08" db="EMBL/GenBank/DDBJ databases">
        <authorList>
            <person name="Gutierrez-Valencia J."/>
        </authorList>
    </citation>
    <scope>NUCLEOTIDE SEQUENCE</scope>
</reference>
<dbReference type="PANTHER" id="PTHR33209">
    <property type="entry name" value="PROTEASE 4"/>
    <property type="match status" value="1"/>
</dbReference>
<name>A0AAV0QID1_9ROSI</name>